<reference evidence="12" key="1">
    <citation type="submission" date="2025-08" db="UniProtKB">
        <authorList>
            <consortium name="Ensembl"/>
        </authorList>
    </citation>
    <scope>IDENTIFICATION</scope>
</reference>
<dbReference type="FunFam" id="3.30.160.60:FF:002716">
    <property type="entry name" value="Zinc finger protein 212"/>
    <property type="match status" value="1"/>
</dbReference>
<dbReference type="PROSITE" id="PS50157">
    <property type="entry name" value="ZINC_FINGER_C2H2_2"/>
    <property type="match status" value="3"/>
</dbReference>
<keyword evidence="8" id="KW-0804">Transcription</keyword>
<evidence type="ECO:0000256" key="1">
    <source>
        <dbReference type="ARBA" id="ARBA00004123"/>
    </source>
</evidence>
<dbReference type="Pfam" id="PF00096">
    <property type="entry name" value="zf-C2H2"/>
    <property type="match status" value="3"/>
</dbReference>
<dbReference type="PANTHER" id="PTHR24390:SF265">
    <property type="entry name" value="ZINC FINGER PROTEIN 239-LIKE-RELATED"/>
    <property type="match status" value="1"/>
</dbReference>
<dbReference type="AlphaFoldDB" id="A0A672S221"/>
<evidence type="ECO:0000313" key="12">
    <source>
        <dbReference type="Ensembl" id="ENSSGRP00000095452.1"/>
    </source>
</evidence>
<keyword evidence="2" id="KW-0479">Metal-binding</keyword>
<evidence type="ECO:0000256" key="7">
    <source>
        <dbReference type="ARBA" id="ARBA00023125"/>
    </source>
</evidence>
<comment type="subcellular location">
    <subcellularLocation>
        <location evidence="1">Nucleus</location>
    </subcellularLocation>
</comment>
<keyword evidence="7" id="KW-0238">DNA-binding</keyword>
<evidence type="ECO:0000256" key="6">
    <source>
        <dbReference type="ARBA" id="ARBA00023015"/>
    </source>
</evidence>
<evidence type="ECO:0000313" key="13">
    <source>
        <dbReference type="Proteomes" id="UP000472262"/>
    </source>
</evidence>
<evidence type="ECO:0000256" key="9">
    <source>
        <dbReference type="ARBA" id="ARBA00023242"/>
    </source>
</evidence>
<evidence type="ECO:0000256" key="8">
    <source>
        <dbReference type="ARBA" id="ARBA00023163"/>
    </source>
</evidence>
<keyword evidence="3" id="KW-0677">Repeat</keyword>
<evidence type="ECO:0000259" key="11">
    <source>
        <dbReference type="PROSITE" id="PS50157"/>
    </source>
</evidence>
<evidence type="ECO:0000256" key="2">
    <source>
        <dbReference type="ARBA" id="ARBA00022723"/>
    </source>
</evidence>
<keyword evidence="9" id="KW-0539">Nucleus</keyword>
<evidence type="ECO:0000256" key="4">
    <source>
        <dbReference type="ARBA" id="ARBA00022771"/>
    </source>
</evidence>
<sequence>CNILFTFMKKCPLNPFMCENCGKSFASKEYLKHHNRIHSGFRPYKCERPYHCKDCDKQFTQLNALQRHQRIHTGEKPYMCSMCGRTFTDKSTVRRHTLVKNLPLFTARFNKWLYSDCKKYSRPWASCKFKS</sequence>
<accession>A0A672S221</accession>
<dbReference type="Ensembl" id="ENSSGRT00000101569.1">
    <property type="protein sequence ID" value="ENSSGRP00000095452.1"/>
    <property type="gene ID" value="ENSSGRG00000047725.1"/>
</dbReference>
<feature type="domain" description="C2H2-type" evidence="11">
    <location>
        <begin position="16"/>
        <end position="43"/>
    </location>
</feature>
<keyword evidence="5" id="KW-0862">Zinc</keyword>
<dbReference type="InterPro" id="IPR036236">
    <property type="entry name" value="Znf_C2H2_sf"/>
</dbReference>
<feature type="domain" description="C2H2-type" evidence="11">
    <location>
        <begin position="78"/>
        <end position="96"/>
    </location>
</feature>
<dbReference type="InterPro" id="IPR013087">
    <property type="entry name" value="Znf_C2H2_type"/>
</dbReference>
<dbReference type="GO" id="GO:0000978">
    <property type="term" value="F:RNA polymerase II cis-regulatory region sequence-specific DNA binding"/>
    <property type="evidence" value="ECO:0007669"/>
    <property type="project" value="TreeGrafter"/>
</dbReference>
<reference evidence="12" key="2">
    <citation type="submission" date="2025-09" db="UniProtKB">
        <authorList>
            <consortium name="Ensembl"/>
        </authorList>
    </citation>
    <scope>IDENTIFICATION</scope>
</reference>
<dbReference type="GO" id="GO:0005634">
    <property type="term" value="C:nucleus"/>
    <property type="evidence" value="ECO:0007669"/>
    <property type="project" value="UniProtKB-SubCell"/>
</dbReference>
<dbReference type="GO" id="GO:0008270">
    <property type="term" value="F:zinc ion binding"/>
    <property type="evidence" value="ECO:0007669"/>
    <property type="project" value="UniProtKB-KW"/>
</dbReference>
<organism evidence="12 13">
    <name type="scientific">Sinocyclocheilus grahami</name>
    <name type="common">Dianchi golden-line fish</name>
    <name type="synonym">Barbus grahami</name>
    <dbReference type="NCBI Taxonomy" id="75366"/>
    <lineage>
        <taxon>Eukaryota</taxon>
        <taxon>Metazoa</taxon>
        <taxon>Chordata</taxon>
        <taxon>Craniata</taxon>
        <taxon>Vertebrata</taxon>
        <taxon>Euteleostomi</taxon>
        <taxon>Actinopterygii</taxon>
        <taxon>Neopterygii</taxon>
        <taxon>Teleostei</taxon>
        <taxon>Ostariophysi</taxon>
        <taxon>Cypriniformes</taxon>
        <taxon>Cyprinidae</taxon>
        <taxon>Cyprininae</taxon>
        <taxon>Sinocyclocheilus</taxon>
    </lineage>
</organism>
<dbReference type="Proteomes" id="UP000472262">
    <property type="component" value="Unassembled WGS sequence"/>
</dbReference>
<dbReference type="OMA" id="RPWASCK"/>
<dbReference type="GO" id="GO:0003700">
    <property type="term" value="F:DNA-binding transcription factor activity"/>
    <property type="evidence" value="ECO:0007669"/>
    <property type="project" value="TreeGrafter"/>
</dbReference>
<dbReference type="FunFam" id="3.30.160.60:FF:000701">
    <property type="entry name" value="Zinc finger and BTB domain containing 40"/>
    <property type="match status" value="1"/>
</dbReference>
<dbReference type="SUPFAM" id="SSF57667">
    <property type="entry name" value="beta-beta-alpha zinc fingers"/>
    <property type="match status" value="2"/>
</dbReference>
<dbReference type="PANTHER" id="PTHR24390">
    <property type="entry name" value="ZINC FINGER PROTEIN"/>
    <property type="match status" value="1"/>
</dbReference>
<dbReference type="SMART" id="SM00355">
    <property type="entry name" value="ZnF_C2H2"/>
    <property type="match status" value="3"/>
</dbReference>
<dbReference type="GO" id="GO:0006357">
    <property type="term" value="P:regulation of transcription by RNA polymerase II"/>
    <property type="evidence" value="ECO:0007669"/>
    <property type="project" value="TreeGrafter"/>
</dbReference>
<evidence type="ECO:0000256" key="5">
    <source>
        <dbReference type="ARBA" id="ARBA00022833"/>
    </source>
</evidence>
<dbReference type="InParanoid" id="A0A672S221"/>
<feature type="domain" description="C2H2-type" evidence="11">
    <location>
        <begin position="50"/>
        <end position="77"/>
    </location>
</feature>
<keyword evidence="4 10" id="KW-0863">Zinc-finger</keyword>
<keyword evidence="13" id="KW-1185">Reference proteome</keyword>
<protein>
    <recommendedName>
        <fullName evidence="11">C2H2-type domain-containing protein</fullName>
    </recommendedName>
</protein>
<proteinExistence type="predicted"/>
<evidence type="ECO:0000256" key="10">
    <source>
        <dbReference type="PROSITE-ProRule" id="PRU00042"/>
    </source>
</evidence>
<dbReference type="Gene3D" id="3.30.160.60">
    <property type="entry name" value="Classic Zinc Finger"/>
    <property type="match status" value="3"/>
</dbReference>
<keyword evidence="6" id="KW-0805">Transcription regulation</keyword>
<name>A0A672S221_SINGR</name>
<dbReference type="FunFam" id="3.30.160.60:FF:000765">
    <property type="entry name" value="Zinc finger 45-like"/>
    <property type="match status" value="1"/>
</dbReference>
<evidence type="ECO:0000256" key="3">
    <source>
        <dbReference type="ARBA" id="ARBA00022737"/>
    </source>
</evidence>
<dbReference type="PROSITE" id="PS00028">
    <property type="entry name" value="ZINC_FINGER_C2H2_1"/>
    <property type="match status" value="2"/>
</dbReference>